<evidence type="ECO:0000256" key="3">
    <source>
        <dbReference type="ARBA" id="ARBA00023002"/>
    </source>
</evidence>
<organism evidence="6 7">
    <name type="scientific">Datura stramonium</name>
    <name type="common">Jimsonweed</name>
    <name type="synonym">Common thornapple</name>
    <dbReference type="NCBI Taxonomy" id="4076"/>
    <lineage>
        <taxon>Eukaryota</taxon>
        <taxon>Viridiplantae</taxon>
        <taxon>Streptophyta</taxon>
        <taxon>Embryophyta</taxon>
        <taxon>Tracheophyta</taxon>
        <taxon>Spermatophyta</taxon>
        <taxon>Magnoliopsida</taxon>
        <taxon>eudicotyledons</taxon>
        <taxon>Gunneridae</taxon>
        <taxon>Pentapetalae</taxon>
        <taxon>asterids</taxon>
        <taxon>lamiids</taxon>
        <taxon>Solanales</taxon>
        <taxon>Solanaceae</taxon>
        <taxon>Solanoideae</taxon>
        <taxon>Datureae</taxon>
        <taxon>Datura</taxon>
    </lineage>
</organism>
<evidence type="ECO:0000313" key="6">
    <source>
        <dbReference type="EMBL" id="MCE3050142.1"/>
    </source>
</evidence>
<dbReference type="Gene3D" id="2.60.120.330">
    <property type="entry name" value="B-lactam Antibiotic, Isopenicillin N Synthase, Chain"/>
    <property type="match status" value="2"/>
</dbReference>
<dbReference type="Proteomes" id="UP000823775">
    <property type="component" value="Unassembled WGS sequence"/>
</dbReference>
<evidence type="ECO:0000259" key="5">
    <source>
        <dbReference type="Pfam" id="PF03171"/>
    </source>
</evidence>
<comment type="similarity">
    <text evidence="1">Belongs to the iron/ascorbate-dependent oxidoreductase family.</text>
</comment>
<gene>
    <name evidence="6" type="ORF">HAX54_046528</name>
</gene>
<reference evidence="6 7" key="1">
    <citation type="journal article" date="2021" name="BMC Genomics">
        <title>Datura genome reveals duplications of psychoactive alkaloid biosynthetic genes and high mutation rate following tissue culture.</title>
        <authorList>
            <person name="Rajewski A."/>
            <person name="Carter-House D."/>
            <person name="Stajich J."/>
            <person name="Litt A."/>
        </authorList>
    </citation>
    <scope>NUCLEOTIDE SEQUENCE [LARGE SCALE GENOMIC DNA]</scope>
    <source>
        <strain evidence="6">AR-01</strain>
    </source>
</reference>
<proteinExistence type="inferred from homology"/>
<name>A0ABS8WJB4_DATST</name>
<protein>
    <recommendedName>
        <fullName evidence="5">Isopenicillin N synthase-like Fe(2+) 2OG dioxygenase domain-containing protein</fullName>
    </recommendedName>
</protein>
<evidence type="ECO:0000256" key="2">
    <source>
        <dbReference type="ARBA" id="ARBA00022723"/>
    </source>
</evidence>
<dbReference type="PANTHER" id="PTHR10209:SF819">
    <property type="entry name" value="DESACETOXYVINDOLINE 4-HYDROXYLASE"/>
    <property type="match status" value="1"/>
</dbReference>
<accession>A0ABS8WJB4</accession>
<feature type="domain" description="Isopenicillin N synthase-like Fe(2+) 2OG dioxygenase" evidence="5">
    <location>
        <begin position="58"/>
        <end position="93"/>
    </location>
</feature>
<evidence type="ECO:0000313" key="7">
    <source>
        <dbReference type="Proteomes" id="UP000823775"/>
    </source>
</evidence>
<dbReference type="InterPro" id="IPR027443">
    <property type="entry name" value="IPNS-like_sf"/>
</dbReference>
<sequence length="179" mass="20095">MKVASSLYEHIFCLYRDVLIKYAEYVMKLSITLFEILSEALGLNLNHLKDMECTKGLVLAGHYYPTCPGPDLTLSLSSHTDGGFLTILLQDQVITNDKFKSVHHRVLATNAGPRISVASLFIMHVQEGSGSGLYGPIKELLSEESPPMYRETSRKEYVTYLYSKGLDETSLSSHFKLQK</sequence>
<evidence type="ECO:0000256" key="1">
    <source>
        <dbReference type="ARBA" id="ARBA00008056"/>
    </source>
</evidence>
<dbReference type="PANTHER" id="PTHR10209">
    <property type="entry name" value="OXIDOREDUCTASE, 2OG-FE II OXYGENASE FAMILY PROTEIN"/>
    <property type="match status" value="1"/>
</dbReference>
<dbReference type="InterPro" id="IPR044861">
    <property type="entry name" value="IPNS-like_FE2OG_OXY"/>
</dbReference>
<keyword evidence="7" id="KW-1185">Reference proteome</keyword>
<dbReference type="SUPFAM" id="SSF51197">
    <property type="entry name" value="Clavaminate synthase-like"/>
    <property type="match status" value="1"/>
</dbReference>
<keyword evidence="3" id="KW-0560">Oxidoreductase</keyword>
<comment type="caution">
    <text evidence="6">The sequence shown here is derived from an EMBL/GenBank/DDBJ whole genome shotgun (WGS) entry which is preliminary data.</text>
</comment>
<dbReference type="EMBL" id="JACEIK010007356">
    <property type="protein sequence ID" value="MCE3050142.1"/>
    <property type="molecule type" value="Genomic_DNA"/>
</dbReference>
<keyword evidence="2" id="KW-0479">Metal-binding</keyword>
<keyword evidence="4" id="KW-0408">Iron</keyword>
<evidence type="ECO:0000256" key="4">
    <source>
        <dbReference type="ARBA" id="ARBA00023004"/>
    </source>
</evidence>
<dbReference type="Pfam" id="PF03171">
    <property type="entry name" value="2OG-FeII_Oxy"/>
    <property type="match status" value="1"/>
</dbReference>